<accession>X1R733</accession>
<organism evidence="1">
    <name type="scientific">marine sediment metagenome</name>
    <dbReference type="NCBI Taxonomy" id="412755"/>
    <lineage>
        <taxon>unclassified sequences</taxon>
        <taxon>metagenomes</taxon>
        <taxon>ecological metagenomes</taxon>
    </lineage>
</organism>
<feature type="non-terminal residue" evidence="1">
    <location>
        <position position="1"/>
    </location>
</feature>
<comment type="caution">
    <text evidence="1">The sequence shown here is derived from an EMBL/GenBank/DDBJ whole genome shotgun (WGS) entry which is preliminary data.</text>
</comment>
<sequence>VEHSLLQETVNGRLFLVSALYKTQYEEPVKVAAETAVVWPPEWCLAYLSSCRV</sequence>
<dbReference type="EMBL" id="BARW01003857">
    <property type="protein sequence ID" value="GAI58945.1"/>
    <property type="molecule type" value="Genomic_DNA"/>
</dbReference>
<gene>
    <name evidence="1" type="ORF">S12H4_09482</name>
</gene>
<dbReference type="AlphaFoldDB" id="X1R733"/>
<evidence type="ECO:0000313" key="1">
    <source>
        <dbReference type="EMBL" id="GAI58945.1"/>
    </source>
</evidence>
<protein>
    <submittedName>
        <fullName evidence="1">Uncharacterized protein</fullName>
    </submittedName>
</protein>
<reference evidence="1" key="1">
    <citation type="journal article" date="2014" name="Front. Microbiol.">
        <title>High frequency of phylogenetically diverse reductive dehalogenase-homologous genes in deep subseafloor sedimentary metagenomes.</title>
        <authorList>
            <person name="Kawai M."/>
            <person name="Futagami T."/>
            <person name="Toyoda A."/>
            <person name="Takaki Y."/>
            <person name="Nishi S."/>
            <person name="Hori S."/>
            <person name="Arai W."/>
            <person name="Tsubouchi T."/>
            <person name="Morono Y."/>
            <person name="Uchiyama I."/>
            <person name="Ito T."/>
            <person name="Fujiyama A."/>
            <person name="Inagaki F."/>
            <person name="Takami H."/>
        </authorList>
    </citation>
    <scope>NUCLEOTIDE SEQUENCE</scope>
    <source>
        <strain evidence="1">Expedition CK06-06</strain>
    </source>
</reference>
<name>X1R733_9ZZZZ</name>
<proteinExistence type="predicted"/>